<keyword evidence="4" id="KW-1185">Reference proteome</keyword>
<feature type="compositionally biased region" description="Basic and acidic residues" evidence="1">
    <location>
        <begin position="1"/>
        <end position="16"/>
    </location>
</feature>
<dbReference type="Pfam" id="PF14534">
    <property type="entry name" value="DUF4440"/>
    <property type="match status" value="1"/>
</dbReference>
<dbReference type="Gene3D" id="3.10.450.50">
    <property type="match status" value="1"/>
</dbReference>
<gene>
    <name evidence="3" type="ORF">HKD19_14585</name>
</gene>
<reference evidence="3 4" key="2">
    <citation type="submission" date="2020-11" db="EMBL/GenBank/DDBJ databases">
        <title>Description of novel Gluconobacter species.</title>
        <authorList>
            <person name="Cleenwerck I."/>
            <person name="Cnockaert M."/>
            <person name="Borremans W."/>
            <person name="Wieme A.D."/>
            <person name="De Vuyst L."/>
            <person name="Vandamme P."/>
        </authorList>
    </citation>
    <scope>NUCLEOTIDE SEQUENCE [LARGE SCALE GENOMIC DNA]</scope>
    <source>
        <strain evidence="3 4">LMG 1745</strain>
    </source>
</reference>
<sequence length="172" mass="18966">MTDQKTKASTIDEEKPIPGSHTDIEPSAAESTKSDIVEIKSGIQTYLRSINQADTEMGADIFATSSETLFIHPRGTEIGWITISKNFYGLTMGETFSKRSLQITSGPRIAIYGDAAVADFNWDFHAIQSDNGQPKHTMGRESQTWIKLRDKGWRIVAVHYSGPPVTAKGEGF</sequence>
<evidence type="ECO:0000313" key="4">
    <source>
        <dbReference type="Proteomes" id="UP000662701"/>
    </source>
</evidence>
<dbReference type="SUPFAM" id="SSF54427">
    <property type="entry name" value="NTF2-like"/>
    <property type="match status" value="1"/>
</dbReference>
<protein>
    <submittedName>
        <fullName evidence="3">DUF3225 domain-containing protein</fullName>
    </submittedName>
</protein>
<organism evidence="3 4">
    <name type="scientific">Gluconobacter cadivus</name>
    <dbReference type="NCBI Taxonomy" id="2728101"/>
    <lineage>
        <taxon>Bacteria</taxon>
        <taxon>Pseudomonadati</taxon>
        <taxon>Pseudomonadota</taxon>
        <taxon>Alphaproteobacteria</taxon>
        <taxon>Acetobacterales</taxon>
        <taxon>Acetobacteraceae</taxon>
        <taxon>Gluconobacter</taxon>
    </lineage>
</organism>
<evidence type="ECO:0000313" key="3">
    <source>
        <dbReference type="EMBL" id="MBF0889756.1"/>
    </source>
</evidence>
<evidence type="ECO:0000259" key="2">
    <source>
        <dbReference type="Pfam" id="PF14534"/>
    </source>
</evidence>
<dbReference type="RefSeq" id="WP_194263483.1">
    <property type="nucleotide sequence ID" value="NZ_JABCQH010000024.1"/>
</dbReference>
<reference evidence="4" key="1">
    <citation type="submission" date="2020-04" db="EMBL/GenBank/DDBJ databases">
        <title>Description of novel Gluconacetobacter.</title>
        <authorList>
            <person name="Sombolestani A."/>
        </authorList>
    </citation>
    <scope>NUCLEOTIDE SEQUENCE [LARGE SCALE GENOMIC DNA]</scope>
    <source>
        <strain evidence="4">LMG 1745</strain>
    </source>
</reference>
<feature type="region of interest" description="Disordered" evidence="1">
    <location>
        <begin position="1"/>
        <end position="33"/>
    </location>
</feature>
<comment type="caution">
    <text evidence="3">The sequence shown here is derived from an EMBL/GenBank/DDBJ whole genome shotgun (WGS) entry which is preliminary data.</text>
</comment>
<evidence type="ECO:0000256" key="1">
    <source>
        <dbReference type="SAM" id="MobiDB-lite"/>
    </source>
</evidence>
<dbReference type="Proteomes" id="UP000662701">
    <property type="component" value="Unassembled WGS sequence"/>
</dbReference>
<dbReference type="EMBL" id="JABCQH010000024">
    <property type="protein sequence ID" value="MBF0889756.1"/>
    <property type="molecule type" value="Genomic_DNA"/>
</dbReference>
<dbReference type="InterPro" id="IPR032710">
    <property type="entry name" value="NTF2-like_dom_sf"/>
</dbReference>
<feature type="domain" description="DUF4440" evidence="2">
    <location>
        <begin position="43"/>
        <end position="155"/>
    </location>
</feature>
<name>A0ABR9YYW6_9PROT</name>
<dbReference type="InterPro" id="IPR027843">
    <property type="entry name" value="DUF4440"/>
</dbReference>
<proteinExistence type="predicted"/>
<accession>A0ABR9YYW6</accession>